<evidence type="ECO:0000256" key="9">
    <source>
        <dbReference type="ARBA" id="ARBA00023180"/>
    </source>
</evidence>
<evidence type="ECO:0000256" key="3">
    <source>
        <dbReference type="ARBA" id="ARBA00022729"/>
    </source>
</evidence>
<dbReference type="InterPro" id="IPR017441">
    <property type="entry name" value="Protein_kinase_ATP_BS"/>
</dbReference>
<dbReference type="CDD" id="cd14066">
    <property type="entry name" value="STKc_IRAK"/>
    <property type="match status" value="1"/>
</dbReference>
<feature type="domain" description="Gnk2-homologous" evidence="15">
    <location>
        <begin position="148"/>
        <end position="253"/>
    </location>
</feature>
<keyword evidence="3 13" id="KW-0732">Signal</keyword>
<evidence type="ECO:0000259" key="15">
    <source>
        <dbReference type="PROSITE" id="PS51473"/>
    </source>
</evidence>
<evidence type="ECO:0000256" key="4">
    <source>
        <dbReference type="ARBA" id="ARBA00022737"/>
    </source>
</evidence>
<keyword evidence="12" id="KW-0812">Transmembrane</keyword>
<feature type="compositionally biased region" description="Polar residues" evidence="11">
    <location>
        <begin position="612"/>
        <end position="623"/>
    </location>
</feature>
<dbReference type="GO" id="GO:0004674">
    <property type="term" value="F:protein serine/threonine kinase activity"/>
    <property type="evidence" value="ECO:0007669"/>
    <property type="project" value="UniProtKB-KW"/>
</dbReference>
<dbReference type="Proteomes" id="UP001172457">
    <property type="component" value="Chromosome 7"/>
</dbReference>
<dbReference type="InterPro" id="IPR008271">
    <property type="entry name" value="Ser/Thr_kinase_AS"/>
</dbReference>
<evidence type="ECO:0000313" key="17">
    <source>
        <dbReference type="Proteomes" id="UP001172457"/>
    </source>
</evidence>
<evidence type="ECO:0000256" key="6">
    <source>
        <dbReference type="ARBA" id="ARBA00022777"/>
    </source>
</evidence>
<evidence type="ECO:0000256" key="8">
    <source>
        <dbReference type="ARBA" id="ARBA00023170"/>
    </source>
</evidence>
<protein>
    <recommendedName>
        <fullName evidence="18">Cysteine-rich receptor-like protein kinase 2</fullName>
    </recommendedName>
</protein>
<feature type="domain" description="Protein kinase" evidence="14">
    <location>
        <begin position="336"/>
        <end position="627"/>
    </location>
</feature>
<dbReference type="FunFam" id="1.10.510.10:FF:000336">
    <property type="entry name" value="Cysteine-rich receptor-like protein kinase 2"/>
    <property type="match status" value="1"/>
</dbReference>
<dbReference type="PROSITE" id="PS00108">
    <property type="entry name" value="PROTEIN_KINASE_ST"/>
    <property type="match status" value="1"/>
</dbReference>
<dbReference type="AlphaFoldDB" id="A0AA38SSM1"/>
<dbReference type="SMART" id="SM00220">
    <property type="entry name" value="S_TKc"/>
    <property type="match status" value="1"/>
</dbReference>
<dbReference type="InterPro" id="IPR011009">
    <property type="entry name" value="Kinase-like_dom_sf"/>
</dbReference>
<feature type="signal peptide" evidence="13">
    <location>
        <begin position="1"/>
        <end position="32"/>
    </location>
</feature>
<keyword evidence="9" id="KW-0325">Glycoprotein</keyword>
<keyword evidence="8" id="KW-0675">Receptor</keyword>
<name>A0AA38SSM1_9ASTR</name>
<evidence type="ECO:0000256" key="1">
    <source>
        <dbReference type="ARBA" id="ARBA00022527"/>
    </source>
</evidence>
<dbReference type="PROSITE" id="PS00107">
    <property type="entry name" value="PROTEIN_KINASE_ATP"/>
    <property type="match status" value="1"/>
</dbReference>
<dbReference type="PROSITE" id="PS50011">
    <property type="entry name" value="PROTEIN_KINASE_DOM"/>
    <property type="match status" value="1"/>
</dbReference>
<keyword evidence="1" id="KW-0723">Serine/threonine-protein kinase</keyword>
<keyword evidence="7 10" id="KW-0067">ATP-binding</keyword>
<evidence type="ECO:0000256" key="7">
    <source>
        <dbReference type="ARBA" id="ARBA00022840"/>
    </source>
</evidence>
<feature type="domain" description="Gnk2-homologous" evidence="15">
    <location>
        <begin position="40"/>
        <end position="143"/>
    </location>
</feature>
<keyword evidence="4" id="KW-0677">Repeat</keyword>
<comment type="caution">
    <text evidence="16">The sequence shown here is derived from an EMBL/GenBank/DDBJ whole genome shotgun (WGS) entry which is preliminary data.</text>
</comment>
<dbReference type="Pfam" id="PF01657">
    <property type="entry name" value="Stress-antifung"/>
    <property type="match status" value="2"/>
</dbReference>
<evidence type="ECO:0008006" key="18">
    <source>
        <dbReference type="Google" id="ProtNLM"/>
    </source>
</evidence>
<dbReference type="Gene3D" id="3.30.200.20">
    <property type="entry name" value="Phosphorylase Kinase, domain 1"/>
    <property type="match status" value="1"/>
</dbReference>
<feature type="region of interest" description="Disordered" evidence="11">
    <location>
        <begin position="612"/>
        <end position="655"/>
    </location>
</feature>
<dbReference type="InterPro" id="IPR052059">
    <property type="entry name" value="CR_Ser/Thr_kinase"/>
</dbReference>
<dbReference type="PROSITE" id="PS51473">
    <property type="entry name" value="GNK2"/>
    <property type="match status" value="2"/>
</dbReference>
<sequence length="655" mass="72721">MGKHSQIPARNWRLVGMAVLAVFIMMVEPVKSQSSSNRSNTLVRRYCSQYGVLDDEFFLRNLNTTLSSLRRQLANVTEYHAVARTIINGESVYGLALCREYLSPSECLNCFDMAVKGVRVCGIVNGGHVIYDDCDLRYENNNFYTEANVRGNVGVCGNRTSSQEAFRETVKDLLSDLRVATPRTPDFYAASTRRLKGSNATVYAIAQCNVNISQSVCAECLSIRSTTLANCLPNTFGRAIDAGCFMRYSNNAFFRDNQTTDLTPFLKDGNSSTKRAIIGGVLGGAGFLLIVLVFLLWHRSTKSSDRQKDKSTGATELLQGPMAYGYNDLVIATNNFSKDHKLGEGAFGEVYKGTLRDGEVVAIKKTTMASRGRSTYFDNELKIISNVHHRHIMRLLGYCNKGPHLLLVLEFMENGSLDKFLYGEKQGSLTWKQRFEIIFGIARGLAYLHEQYHVTIIHRDIKSSNILIDDDFQPKLSDFGLVRLLPEDKTHISTKVAGTFGYVAPEYAIHGQVSEKVDTYSFGVVVLEIISGRRCTDGIEVESITQNLVDYAWNLYENGTHVNLIDVTLNPSEYEQGDVKKIIELSLMCTQSPASTRPSMTEVVTLLSDCSPEQRSPLRSTVSEPHLRIPIDTSNTSAPSTSSNATASTVELSGR</sequence>
<evidence type="ECO:0000256" key="5">
    <source>
        <dbReference type="ARBA" id="ARBA00022741"/>
    </source>
</evidence>
<dbReference type="CDD" id="cd23509">
    <property type="entry name" value="Gnk2-like"/>
    <property type="match status" value="2"/>
</dbReference>
<feature type="transmembrane region" description="Helical" evidence="12">
    <location>
        <begin position="276"/>
        <end position="297"/>
    </location>
</feature>
<evidence type="ECO:0000256" key="11">
    <source>
        <dbReference type="SAM" id="MobiDB-lite"/>
    </source>
</evidence>
<evidence type="ECO:0000256" key="13">
    <source>
        <dbReference type="SAM" id="SignalP"/>
    </source>
</evidence>
<keyword evidence="6" id="KW-0418">Kinase</keyword>
<keyword evidence="17" id="KW-1185">Reference proteome</keyword>
<organism evidence="16 17">
    <name type="scientific">Centaurea solstitialis</name>
    <name type="common">yellow star-thistle</name>
    <dbReference type="NCBI Taxonomy" id="347529"/>
    <lineage>
        <taxon>Eukaryota</taxon>
        <taxon>Viridiplantae</taxon>
        <taxon>Streptophyta</taxon>
        <taxon>Embryophyta</taxon>
        <taxon>Tracheophyta</taxon>
        <taxon>Spermatophyta</taxon>
        <taxon>Magnoliopsida</taxon>
        <taxon>eudicotyledons</taxon>
        <taxon>Gunneridae</taxon>
        <taxon>Pentapetalae</taxon>
        <taxon>asterids</taxon>
        <taxon>campanulids</taxon>
        <taxon>Asterales</taxon>
        <taxon>Asteraceae</taxon>
        <taxon>Carduoideae</taxon>
        <taxon>Cardueae</taxon>
        <taxon>Centaureinae</taxon>
        <taxon>Centaurea</taxon>
    </lineage>
</organism>
<dbReference type="GO" id="GO:0005524">
    <property type="term" value="F:ATP binding"/>
    <property type="evidence" value="ECO:0007669"/>
    <property type="project" value="UniProtKB-UniRule"/>
</dbReference>
<evidence type="ECO:0000259" key="14">
    <source>
        <dbReference type="PROSITE" id="PS50011"/>
    </source>
</evidence>
<keyword evidence="12" id="KW-1133">Transmembrane helix</keyword>
<proteinExistence type="predicted"/>
<accession>A0AA38SSM1</accession>
<gene>
    <name evidence="16" type="ORF">OSB04_027692</name>
</gene>
<dbReference type="Gene3D" id="1.10.510.10">
    <property type="entry name" value="Transferase(Phosphotransferase) domain 1"/>
    <property type="match status" value="1"/>
</dbReference>
<evidence type="ECO:0000313" key="16">
    <source>
        <dbReference type="EMBL" id="KAJ9541186.1"/>
    </source>
</evidence>
<dbReference type="Gene3D" id="3.30.430.20">
    <property type="entry name" value="Gnk2 domain, C-X8-C-X2-C motif"/>
    <property type="match status" value="2"/>
</dbReference>
<reference evidence="16" key="1">
    <citation type="submission" date="2023-03" db="EMBL/GenBank/DDBJ databases">
        <title>Chromosome-scale reference genome and RAD-based genetic map of yellow starthistle (Centaurea solstitialis) reveal putative structural variation and QTLs associated with invader traits.</title>
        <authorList>
            <person name="Reatini B."/>
            <person name="Cang F.A."/>
            <person name="Jiang Q."/>
            <person name="Mckibben M.T.W."/>
            <person name="Barker M.S."/>
            <person name="Rieseberg L.H."/>
            <person name="Dlugosch K.M."/>
        </authorList>
    </citation>
    <scope>NUCLEOTIDE SEQUENCE</scope>
    <source>
        <strain evidence="16">CAN-66</strain>
        <tissue evidence="16">Leaf</tissue>
    </source>
</reference>
<dbReference type="InterPro" id="IPR000719">
    <property type="entry name" value="Prot_kinase_dom"/>
</dbReference>
<evidence type="ECO:0000256" key="10">
    <source>
        <dbReference type="PROSITE-ProRule" id="PRU10141"/>
    </source>
</evidence>
<feature type="compositionally biased region" description="Low complexity" evidence="11">
    <location>
        <begin position="633"/>
        <end position="649"/>
    </location>
</feature>
<dbReference type="SUPFAM" id="SSF56112">
    <property type="entry name" value="Protein kinase-like (PK-like)"/>
    <property type="match status" value="1"/>
</dbReference>
<dbReference type="InterPro" id="IPR038408">
    <property type="entry name" value="GNK2_sf"/>
</dbReference>
<keyword evidence="5 10" id="KW-0547">Nucleotide-binding</keyword>
<keyword evidence="2" id="KW-0808">Transferase</keyword>
<evidence type="ECO:0000256" key="2">
    <source>
        <dbReference type="ARBA" id="ARBA00022679"/>
    </source>
</evidence>
<feature type="binding site" evidence="10">
    <location>
        <position position="365"/>
    </location>
    <ligand>
        <name>ATP</name>
        <dbReference type="ChEBI" id="CHEBI:30616"/>
    </ligand>
</feature>
<dbReference type="EMBL" id="JARYMX010000007">
    <property type="protein sequence ID" value="KAJ9541186.1"/>
    <property type="molecule type" value="Genomic_DNA"/>
</dbReference>
<keyword evidence="12" id="KW-0472">Membrane</keyword>
<evidence type="ECO:0000256" key="12">
    <source>
        <dbReference type="SAM" id="Phobius"/>
    </source>
</evidence>
<dbReference type="PANTHER" id="PTHR47973">
    <property type="entry name" value="CYSTEINE-RICH RECEPTOR-LIKE PROTEIN KINASE 3"/>
    <property type="match status" value="1"/>
</dbReference>
<feature type="chain" id="PRO_5041241799" description="Cysteine-rich receptor-like protein kinase 2" evidence="13">
    <location>
        <begin position="33"/>
        <end position="655"/>
    </location>
</feature>
<dbReference type="InterPro" id="IPR002902">
    <property type="entry name" value="GNK2"/>
</dbReference>
<dbReference type="Pfam" id="PF00069">
    <property type="entry name" value="Pkinase"/>
    <property type="match status" value="1"/>
</dbReference>